<comment type="subcellular location">
    <subcellularLocation>
        <location evidence="1">Membrane</location>
        <topology evidence="1">Multi-pass membrane protein</topology>
    </subcellularLocation>
</comment>
<evidence type="ECO:0000256" key="5">
    <source>
        <dbReference type="SAM" id="Phobius"/>
    </source>
</evidence>
<feature type="transmembrane region" description="Helical" evidence="5">
    <location>
        <begin position="313"/>
        <end position="335"/>
    </location>
</feature>
<dbReference type="InterPro" id="IPR004481">
    <property type="entry name" value="K/Na/Ca-exchanger"/>
</dbReference>
<proteinExistence type="predicted"/>
<evidence type="ECO:0000256" key="3">
    <source>
        <dbReference type="ARBA" id="ARBA00022989"/>
    </source>
</evidence>
<accession>A0ABD5V0L0</accession>
<feature type="transmembrane region" description="Helical" evidence="5">
    <location>
        <begin position="250"/>
        <end position="275"/>
    </location>
</feature>
<dbReference type="PANTHER" id="PTHR10846:SF8">
    <property type="entry name" value="INNER MEMBRANE PROTEIN YRBG"/>
    <property type="match status" value="1"/>
</dbReference>
<dbReference type="InterPro" id="IPR004837">
    <property type="entry name" value="NaCa_Exmemb"/>
</dbReference>
<keyword evidence="4 5" id="KW-0472">Membrane</keyword>
<evidence type="ECO:0000313" key="8">
    <source>
        <dbReference type="Proteomes" id="UP001596312"/>
    </source>
</evidence>
<evidence type="ECO:0000256" key="1">
    <source>
        <dbReference type="ARBA" id="ARBA00004141"/>
    </source>
</evidence>
<evidence type="ECO:0000256" key="4">
    <source>
        <dbReference type="ARBA" id="ARBA00023136"/>
    </source>
</evidence>
<feature type="transmembrane region" description="Helical" evidence="5">
    <location>
        <begin position="181"/>
        <end position="204"/>
    </location>
</feature>
<gene>
    <name evidence="7" type="ORF">ACFQGH_01380</name>
</gene>
<dbReference type="InterPro" id="IPR044880">
    <property type="entry name" value="NCX_ion-bd_dom_sf"/>
</dbReference>
<keyword evidence="3 5" id="KW-1133">Transmembrane helix</keyword>
<evidence type="ECO:0000259" key="6">
    <source>
        <dbReference type="Pfam" id="PF01699"/>
    </source>
</evidence>
<dbReference type="AlphaFoldDB" id="A0ABD5V0L0"/>
<keyword evidence="2 5" id="KW-0812">Transmembrane</keyword>
<comment type="caution">
    <text evidence="7">The sequence shown here is derived from an EMBL/GenBank/DDBJ whole genome shotgun (WGS) entry which is preliminary data.</text>
</comment>
<dbReference type="Proteomes" id="UP001596312">
    <property type="component" value="Unassembled WGS sequence"/>
</dbReference>
<feature type="transmembrane region" description="Helical" evidence="5">
    <location>
        <begin position="138"/>
        <end position="160"/>
    </location>
</feature>
<sequence>MWALAWFVALALFGTAVVWRASGWLETSADQLSAYYGLPAIVQGSIVVAIGSSFPELMTAVLAPLLHGEFELGVGAIIGSAIFNVLVIPALATISTPGPLNAGRDLVYKEAQFYIISVAVFLLMCSFAVIYYPVGNGFVGTITPGLALIPLGVYLLYVFIQYQDTADHEAPTVSGISAPRQWGFLLASLALITVGVEALVRAAIGFGEFFGTPSFIWGLTVVAAATSIPDAFVSVTAARNDREVTSVANVLGSNVFDLLVAIPAGVIVAGIAGASAVTIDFVVAVPLAAYLVLATIALFTLMRTDFELEHWEAWVLLGLYVAFLVWLALESLALIDLLV</sequence>
<name>A0ABD5V0L0_9EURY</name>
<feature type="transmembrane region" description="Helical" evidence="5">
    <location>
        <begin position="113"/>
        <end position="132"/>
    </location>
</feature>
<dbReference type="Gene3D" id="1.20.1420.30">
    <property type="entry name" value="NCX, central ion-binding region"/>
    <property type="match status" value="1"/>
</dbReference>
<reference evidence="7 8" key="1">
    <citation type="journal article" date="2019" name="Int. J. Syst. Evol. Microbiol.">
        <title>The Global Catalogue of Microorganisms (GCM) 10K type strain sequencing project: providing services to taxonomists for standard genome sequencing and annotation.</title>
        <authorList>
            <consortium name="The Broad Institute Genomics Platform"/>
            <consortium name="The Broad Institute Genome Sequencing Center for Infectious Disease"/>
            <person name="Wu L."/>
            <person name="Ma J."/>
        </authorList>
    </citation>
    <scope>NUCLEOTIDE SEQUENCE [LARGE SCALE GENOMIC DNA]</scope>
    <source>
        <strain evidence="7 8">CGMCC 1.3240</strain>
    </source>
</reference>
<dbReference type="RefSeq" id="WP_340602330.1">
    <property type="nucleotide sequence ID" value="NZ_JBBMXV010000001.1"/>
</dbReference>
<protein>
    <submittedName>
        <fullName evidence="7">Sodium:calcium antiporter</fullName>
    </submittedName>
</protein>
<keyword evidence="8" id="KW-1185">Reference proteome</keyword>
<evidence type="ECO:0000256" key="2">
    <source>
        <dbReference type="ARBA" id="ARBA00022692"/>
    </source>
</evidence>
<dbReference type="Pfam" id="PF01699">
    <property type="entry name" value="Na_Ca_ex"/>
    <property type="match status" value="2"/>
</dbReference>
<feature type="transmembrane region" description="Helical" evidence="5">
    <location>
        <begin position="72"/>
        <end position="92"/>
    </location>
</feature>
<dbReference type="GO" id="GO:0016020">
    <property type="term" value="C:membrane"/>
    <property type="evidence" value="ECO:0007669"/>
    <property type="project" value="UniProtKB-SubCell"/>
</dbReference>
<feature type="transmembrane region" description="Helical" evidence="5">
    <location>
        <begin position="216"/>
        <end position="238"/>
    </location>
</feature>
<evidence type="ECO:0000313" key="7">
    <source>
        <dbReference type="EMBL" id="MFC6903843.1"/>
    </source>
</evidence>
<dbReference type="PANTHER" id="PTHR10846">
    <property type="entry name" value="SODIUM/POTASSIUM/CALCIUM EXCHANGER"/>
    <property type="match status" value="1"/>
</dbReference>
<dbReference type="EMBL" id="JBHSXQ010000001">
    <property type="protein sequence ID" value="MFC6903843.1"/>
    <property type="molecule type" value="Genomic_DNA"/>
</dbReference>
<feature type="transmembrane region" description="Helical" evidence="5">
    <location>
        <begin position="281"/>
        <end position="301"/>
    </location>
</feature>
<feature type="domain" description="Sodium/calcium exchanger membrane region" evidence="6">
    <location>
        <begin position="7"/>
        <end position="162"/>
    </location>
</feature>
<organism evidence="7 8">
    <name type="scientific">Halalkalicoccus tibetensis</name>
    <dbReference type="NCBI Taxonomy" id="175632"/>
    <lineage>
        <taxon>Archaea</taxon>
        <taxon>Methanobacteriati</taxon>
        <taxon>Methanobacteriota</taxon>
        <taxon>Stenosarchaea group</taxon>
        <taxon>Halobacteria</taxon>
        <taxon>Halobacteriales</taxon>
        <taxon>Halococcaceae</taxon>
        <taxon>Halalkalicoccus</taxon>
    </lineage>
</organism>
<feature type="domain" description="Sodium/calcium exchanger membrane region" evidence="6">
    <location>
        <begin position="182"/>
        <end position="327"/>
    </location>
</feature>